<evidence type="ECO:0000313" key="8">
    <source>
        <dbReference type="Proteomes" id="UP000293154"/>
    </source>
</evidence>
<protein>
    <submittedName>
        <fullName evidence="7">Uncharacterized protein</fullName>
    </submittedName>
</protein>
<sequence length="460" mass="47983">MQWAAAASAPYLAQGVKALTEGPEMKDKAINAIAHAIIGAAVAQASGNSAASGAIGAASGELMAQLITEKLYDGRKPEDLTEAERQTVAALAMIASGAIGGVAGDSTESMATAAGAGYNAAVNNHLTTGEKQVLDRKEKEYASACQGGNAGSGACQELKQDIDKLRDKGSSIDKVEENEFGPDFQLAGTEQIEHKPGDIVSCVNSGNGFCVVTEQSTNNGKEWVLAEANEVQAIAAKHQNGSSEDFIKELGAAYFNAGCGLPGGASAICKTYSAAGGANPIDGKVPTDGERLLWAMDAATNAAGTVWSVNQLRITPNTLDYRASLANHLANFDGFTQKTGIKGAHNADSFYAAASQYNVKIISEIPGNVKGITQVTYQIPAYDRAGNIIGYKAAELPKTIYDPKVFTDQKMLDLGKRASAIGYKNAMASSNGTANVIVEGVTFRIYVDKATSVVRNFHPQ</sequence>
<dbReference type="CDD" id="cd20686">
    <property type="entry name" value="CdiA-CT_Ec-like"/>
    <property type="match status" value="1"/>
</dbReference>
<dbReference type="RefSeq" id="WP_130590488.1">
    <property type="nucleotide sequence ID" value="NZ_CP034752.1"/>
</dbReference>
<evidence type="ECO:0000256" key="2">
    <source>
        <dbReference type="ARBA" id="ARBA00022656"/>
    </source>
</evidence>
<dbReference type="AlphaFoldDB" id="A0A411WHN3"/>
<dbReference type="Pfam" id="PF04829">
    <property type="entry name" value="PT-VENN"/>
    <property type="match status" value="1"/>
</dbReference>
<evidence type="ECO:0000256" key="1">
    <source>
        <dbReference type="ARBA" id="ARBA00004219"/>
    </source>
</evidence>
<evidence type="ECO:0000259" key="6">
    <source>
        <dbReference type="Pfam" id="PF14436"/>
    </source>
</evidence>
<keyword evidence="8" id="KW-1185">Reference proteome</keyword>
<dbReference type="InterPro" id="IPR029501">
    <property type="entry name" value="EndoU_bac"/>
</dbReference>
<proteinExistence type="predicted"/>
<evidence type="ECO:0000313" key="7">
    <source>
        <dbReference type="EMBL" id="QBH95497.1"/>
    </source>
</evidence>
<organism evidence="7 8">
    <name type="scientific">Limnobaculum zhutongyuii</name>
    <dbReference type="NCBI Taxonomy" id="2498113"/>
    <lineage>
        <taxon>Bacteria</taxon>
        <taxon>Pseudomonadati</taxon>
        <taxon>Pseudomonadota</taxon>
        <taxon>Gammaproteobacteria</taxon>
        <taxon>Enterobacterales</taxon>
        <taxon>Budviciaceae</taxon>
        <taxon>Limnobaculum</taxon>
    </lineage>
</organism>
<dbReference type="EMBL" id="CP034752">
    <property type="protein sequence ID" value="QBH95497.1"/>
    <property type="molecule type" value="Genomic_DNA"/>
</dbReference>
<keyword evidence="3" id="KW-1266">Target cell cytoplasm</keyword>
<feature type="domain" description="VENN motif-containing" evidence="5">
    <location>
        <begin position="77"/>
        <end position="127"/>
    </location>
</feature>
<dbReference type="KEGG" id="prag:EKN56_03185"/>
<feature type="domain" description="Bacterial EndoU nuclease" evidence="6">
    <location>
        <begin position="337"/>
        <end position="459"/>
    </location>
</feature>
<reference evidence="7 8" key="1">
    <citation type="submission" date="2019-03" db="EMBL/GenBank/DDBJ databases">
        <title>Pragia sp. nov. isolated from the gut tract of Carduelis flavirostris.</title>
        <authorList>
            <person name="Ge Y."/>
        </authorList>
    </citation>
    <scope>NUCLEOTIDE SEQUENCE [LARGE SCALE GENOMIC DNA]</scope>
    <source>
        <strain evidence="7 8">CF-458</strain>
    </source>
</reference>
<dbReference type="InterPro" id="IPR006914">
    <property type="entry name" value="VENN_dom"/>
</dbReference>
<accession>A0A411WHN3</accession>
<evidence type="ECO:0000256" key="4">
    <source>
        <dbReference type="ARBA" id="ARBA00023026"/>
    </source>
</evidence>
<gene>
    <name evidence="7" type="ORF">EKN56_03185</name>
</gene>
<name>A0A411WHN3_9GAMM</name>
<comment type="subcellular location">
    <subcellularLocation>
        <location evidence="1">Target cell</location>
        <location evidence="1">Target cell cytoplasm</location>
    </subcellularLocation>
</comment>
<evidence type="ECO:0000256" key="3">
    <source>
        <dbReference type="ARBA" id="ARBA00022913"/>
    </source>
</evidence>
<keyword evidence="4" id="KW-0843">Virulence</keyword>
<dbReference type="Pfam" id="PF14436">
    <property type="entry name" value="EndoU_bacteria"/>
    <property type="match status" value="1"/>
</dbReference>
<keyword evidence="2" id="KW-0800">Toxin</keyword>
<dbReference type="GO" id="GO:0090729">
    <property type="term" value="F:toxin activity"/>
    <property type="evidence" value="ECO:0007669"/>
    <property type="project" value="UniProtKB-KW"/>
</dbReference>
<dbReference type="OrthoDB" id="6448050at2"/>
<dbReference type="Proteomes" id="UP000293154">
    <property type="component" value="Chromosome"/>
</dbReference>
<evidence type="ECO:0000259" key="5">
    <source>
        <dbReference type="Pfam" id="PF04829"/>
    </source>
</evidence>